<proteinExistence type="inferred from homology"/>
<feature type="binding site" evidence="7">
    <location>
        <position position="18"/>
    </location>
    <ligand>
        <name>substrate</name>
    </ligand>
</feature>
<evidence type="ECO:0000256" key="6">
    <source>
        <dbReference type="ARBA" id="ARBA00022842"/>
    </source>
</evidence>
<evidence type="ECO:0000313" key="8">
    <source>
        <dbReference type="EMBL" id="SFW50920.1"/>
    </source>
</evidence>
<keyword evidence="4 7" id="KW-0479">Metal-binding</keyword>
<dbReference type="FunFam" id="3.40.50.1000:FF:000029">
    <property type="entry name" value="3-deoxy-D-manno-octulosonate 8-phosphate phosphatase KdsC"/>
    <property type="match status" value="1"/>
</dbReference>
<dbReference type="SFLD" id="SFLDG01136">
    <property type="entry name" value="C1.6:_Phosphoserine_Phosphatas"/>
    <property type="match status" value="1"/>
</dbReference>
<keyword evidence="5 9" id="KW-0378">Hydrolase</keyword>
<dbReference type="Gene3D" id="3.40.50.1000">
    <property type="entry name" value="HAD superfamily/HAD-like"/>
    <property type="match status" value="1"/>
</dbReference>
<evidence type="ECO:0000313" key="10">
    <source>
        <dbReference type="Proteomes" id="UP000183788"/>
    </source>
</evidence>
<keyword evidence="6 7" id="KW-0460">Magnesium</keyword>
<dbReference type="Pfam" id="PF08282">
    <property type="entry name" value="Hydrolase_3"/>
    <property type="match status" value="1"/>
</dbReference>
<protein>
    <submittedName>
        <fullName evidence="8">3-deoxy-D-manno-octulosonate 8-phosphate phosphatase (KDO 8-P phosphatase)</fullName>
    </submittedName>
    <submittedName>
        <fullName evidence="9">HAD-IIIA family hydrolase</fullName>
    </submittedName>
</protein>
<evidence type="ECO:0000256" key="5">
    <source>
        <dbReference type="ARBA" id="ARBA00022801"/>
    </source>
</evidence>
<evidence type="ECO:0000256" key="3">
    <source>
        <dbReference type="ARBA" id="ARBA00011881"/>
    </source>
</evidence>
<evidence type="ECO:0000256" key="1">
    <source>
        <dbReference type="ARBA" id="ARBA00001946"/>
    </source>
</evidence>
<dbReference type="InterPro" id="IPR023214">
    <property type="entry name" value="HAD_sf"/>
</dbReference>
<dbReference type="RefSeq" id="WP_072359878.1">
    <property type="nucleotide sequence ID" value="NZ_CBHWAX010000036.1"/>
</dbReference>
<dbReference type="NCBIfam" id="TIGR01670">
    <property type="entry name" value="KdsC-phosphatas"/>
    <property type="match status" value="1"/>
</dbReference>
<evidence type="ECO:0000256" key="4">
    <source>
        <dbReference type="ARBA" id="ARBA00022723"/>
    </source>
</evidence>
<feature type="binding site" evidence="7">
    <location>
        <position position="109"/>
    </location>
    <ligand>
        <name>Mg(2+)</name>
        <dbReference type="ChEBI" id="CHEBI:18420"/>
    </ligand>
</feature>
<accession>A0A1K1PTB2</accession>
<dbReference type="SFLD" id="SFLDG01138">
    <property type="entry name" value="C1.6.2:_Deoxy-d-mannose-octulo"/>
    <property type="match status" value="1"/>
</dbReference>
<evidence type="ECO:0000313" key="11">
    <source>
        <dbReference type="Proteomes" id="UP001326715"/>
    </source>
</evidence>
<dbReference type="STRING" id="1004.SAMN05661012_02216"/>
<evidence type="ECO:0000256" key="2">
    <source>
        <dbReference type="ARBA" id="ARBA00005893"/>
    </source>
</evidence>
<dbReference type="InterPro" id="IPR050793">
    <property type="entry name" value="CMP-NeuNAc_synthase"/>
</dbReference>
<dbReference type="Proteomes" id="UP001326715">
    <property type="component" value="Chromosome"/>
</dbReference>
<dbReference type="GO" id="GO:0016788">
    <property type="term" value="F:hydrolase activity, acting on ester bonds"/>
    <property type="evidence" value="ECO:0007669"/>
    <property type="project" value="InterPro"/>
</dbReference>
<organism evidence="8 10">
    <name type="scientific">Chitinophaga sancti</name>
    <dbReference type="NCBI Taxonomy" id="1004"/>
    <lineage>
        <taxon>Bacteria</taxon>
        <taxon>Pseudomonadati</taxon>
        <taxon>Bacteroidota</taxon>
        <taxon>Chitinophagia</taxon>
        <taxon>Chitinophagales</taxon>
        <taxon>Chitinophagaceae</taxon>
        <taxon>Chitinophaga</taxon>
    </lineage>
</organism>
<dbReference type="EMBL" id="FPIZ01000006">
    <property type="protein sequence ID" value="SFW50920.1"/>
    <property type="molecule type" value="Genomic_DNA"/>
</dbReference>
<comment type="similarity">
    <text evidence="2">Belongs to the KdsC family.</text>
</comment>
<name>A0A1K1PTB2_9BACT</name>
<dbReference type="CDD" id="cd01630">
    <property type="entry name" value="HAD_KDO-like"/>
    <property type="match status" value="1"/>
</dbReference>
<dbReference type="EMBL" id="CP140154">
    <property type="protein sequence ID" value="WQG92789.1"/>
    <property type="molecule type" value="Genomic_DNA"/>
</dbReference>
<feature type="binding site" evidence="7">
    <location>
        <position position="16"/>
    </location>
    <ligand>
        <name>Mg(2+)</name>
        <dbReference type="ChEBI" id="CHEBI:18420"/>
    </ligand>
</feature>
<dbReference type="PANTHER" id="PTHR21485:SF3">
    <property type="entry name" value="N-ACYLNEURAMINATE CYTIDYLYLTRANSFERASE"/>
    <property type="match status" value="1"/>
</dbReference>
<keyword evidence="11" id="KW-1185">Reference proteome</keyword>
<sequence>MNVLSLFKPITTFVFDVDGVLTDGTVQLLPNGEQSRRMNIKDGYALQLAVKKGYRIAIISGGRSESVVSRLQGLGIKDIYTGITDKQEKLQDYVFENELQWEQVIFMGDDIPDYRAMQLVGLPVCPADAVPEIKSISRYISPVNGGNGCVREVIEKVLKLNGHWTVDEEIASR</sequence>
<dbReference type="InterPro" id="IPR010023">
    <property type="entry name" value="KdsC_fam"/>
</dbReference>
<dbReference type="GO" id="GO:0046872">
    <property type="term" value="F:metal ion binding"/>
    <property type="evidence" value="ECO:0007669"/>
    <property type="project" value="UniProtKB-KW"/>
</dbReference>
<comment type="subunit">
    <text evidence="3">Homotetramer.</text>
</comment>
<evidence type="ECO:0000256" key="7">
    <source>
        <dbReference type="PIRSR" id="PIRSR006118-2"/>
    </source>
</evidence>
<dbReference type="SFLD" id="SFLDS00003">
    <property type="entry name" value="Haloacid_Dehalogenase"/>
    <property type="match status" value="1"/>
</dbReference>
<dbReference type="GO" id="GO:0008781">
    <property type="term" value="F:N-acylneuraminate cytidylyltransferase activity"/>
    <property type="evidence" value="ECO:0007669"/>
    <property type="project" value="TreeGrafter"/>
</dbReference>
<dbReference type="SUPFAM" id="SSF56784">
    <property type="entry name" value="HAD-like"/>
    <property type="match status" value="1"/>
</dbReference>
<dbReference type="AlphaFoldDB" id="A0A1K1PTB2"/>
<dbReference type="PANTHER" id="PTHR21485">
    <property type="entry name" value="HAD SUPERFAMILY MEMBERS CMAS AND KDSC"/>
    <property type="match status" value="1"/>
</dbReference>
<dbReference type="Proteomes" id="UP000183788">
    <property type="component" value="Unassembled WGS sequence"/>
</dbReference>
<dbReference type="OrthoDB" id="9805604at2"/>
<reference evidence="8 10" key="1">
    <citation type="submission" date="2016-11" db="EMBL/GenBank/DDBJ databases">
        <authorList>
            <person name="Jaros S."/>
            <person name="Januszkiewicz K."/>
            <person name="Wedrychowicz H."/>
        </authorList>
    </citation>
    <scope>NUCLEOTIDE SEQUENCE [LARGE SCALE GENOMIC DNA]</scope>
    <source>
        <strain evidence="8 10">DSM 784</strain>
    </source>
</reference>
<dbReference type="InterPro" id="IPR036412">
    <property type="entry name" value="HAD-like_sf"/>
</dbReference>
<comment type="cofactor">
    <cofactor evidence="1 7">
        <name>Mg(2+)</name>
        <dbReference type="ChEBI" id="CHEBI:18420"/>
    </cofactor>
</comment>
<gene>
    <name evidence="8" type="ORF">SAMN05661012_02216</name>
    <name evidence="9" type="ORF">SR876_14820</name>
</gene>
<evidence type="ECO:0000313" key="9">
    <source>
        <dbReference type="EMBL" id="WQG92789.1"/>
    </source>
</evidence>
<dbReference type="PIRSF" id="PIRSF006118">
    <property type="entry name" value="KDO8-P_Ptase"/>
    <property type="match status" value="1"/>
</dbReference>
<reference evidence="9 11" key="2">
    <citation type="submission" date="2023-11" db="EMBL/GenBank/DDBJ databases">
        <title>MicrobeMod: A computational toolkit for identifying prokaryotic methylation and restriction-modification with nanopore sequencing.</title>
        <authorList>
            <person name="Crits-Christoph A."/>
            <person name="Kang S.C."/>
            <person name="Lee H."/>
            <person name="Ostrov N."/>
        </authorList>
    </citation>
    <scope>NUCLEOTIDE SEQUENCE [LARGE SCALE GENOMIC DNA]</scope>
    <source>
        <strain evidence="9 11">ATCC 23090</strain>
    </source>
</reference>